<accession>A0ABM5Q5A3</accession>
<gene>
    <name evidence="5" type="ORF">BF17_11085</name>
</gene>
<dbReference type="InterPro" id="IPR050499">
    <property type="entry name" value="PEP-utilizing_PTS_enzyme"/>
</dbReference>
<evidence type="ECO:0000313" key="5">
    <source>
        <dbReference type="EMBL" id="AHK21961.1"/>
    </source>
</evidence>
<dbReference type="PANTHER" id="PTHR46244">
    <property type="entry name" value="PHOSPHOENOLPYRUVATE-PROTEIN PHOSPHOTRANSFERASE"/>
    <property type="match status" value="1"/>
</dbReference>
<evidence type="ECO:0000313" key="6">
    <source>
        <dbReference type="Proteomes" id="UP000019439"/>
    </source>
</evidence>
<evidence type="ECO:0000259" key="4">
    <source>
        <dbReference type="Pfam" id="PF05524"/>
    </source>
</evidence>
<evidence type="ECO:0000259" key="3">
    <source>
        <dbReference type="Pfam" id="PF00391"/>
    </source>
</evidence>
<evidence type="ECO:0000256" key="2">
    <source>
        <dbReference type="ARBA" id="ARBA00022679"/>
    </source>
</evidence>
<dbReference type="Gene3D" id="1.10.274.10">
    <property type="entry name" value="PtsI, HPr-binding domain"/>
    <property type="match status" value="1"/>
</dbReference>
<keyword evidence="2" id="KW-0808">Transferase</keyword>
<name>A0ABM5Q5A3_9GAMM</name>
<dbReference type="InterPro" id="IPR036637">
    <property type="entry name" value="Phosphohistidine_dom_sf"/>
</dbReference>
<proteinExistence type="inferred from homology"/>
<feature type="domain" description="Phosphotransferase system enzyme I N-terminal" evidence="4">
    <location>
        <begin position="5"/>
        <end position="62"/>
    </location>
</feature>
<dbReference type="EMBL" id="CP007230">
    <property type="protein sequence ID" value="AHK21961.1"/>
    <property type="molecule type" value="Genomic_DNA"/>
</dbReference>
<feature type="domain" description="PEP-utilising enzyme mobile" evidence="3">
    <location>
        <begin position="89"/>
        <end position="141"/>
    </location>
</feature>
<organism evidence="5 6">
    <name type="scientific">Yersinia similis</name>
    <dbReference type="NCBI Taxonomy" id="367190"/>
    <lineage>
        <taxon>Bacteria</taxon>
        <taxon>Pseudomonadati</taxon>
        <taxon>Pseudomonadota</taxon>
        <taxon>Gammaproteobacteria</taxon>
        <taxon>Enterobacterales</taxon>
        <taxon>Yersiniaceae</taxon>
        <taxon>Yersinia</taxon>
    </lineage>
</organism>
<dbReference type="InterPro" id="IPR008731">
    <property type="entry name" value="PTS_EIN"/>
</dbReference>
<dbReference type="Pfam" id="PF05524">
    <property type="entry name" value="PEP-utilisers_N"/>
    <property type="match status" value="1"/>
</dbReference>
<keyword evidence="6" id="KW-1185">Reference proteome</keyword>
<dbReference type="SUPFAM" id="SSF52009">
    <property type="entry name" value="Phosphohistidine domain"/>
    <property type="match status" value="1"/>
</dbReference>
<dbReference type="Gene3D" id="3.50.30.10">
    <property type="entry name" value="Phosphohistidine domain"/>
    <property type="match status" value="1"/>
</dbReference>
<protein>
    <submittedName>
        <fullName evidence="5">Uncharacterized protein</fullName>
    </submittedName>
</protein>
<dbReference type="PANTHER" id="PTHR46244:SF6">
    <property type="entry name" value="PHOSPHOENOLPYRUVATE-PROTEIN PHOSPHOTRANSFERASE"/>
    <property type="match status" value="1"/>
</dbReference>
<sequence>MGMASAAIFGAHGMLIDDEELHQAMAARIEHQRVCAESALQDELLAMVADYQALDDEYLQVRELDIRDILNRTLGHLTGLPPVPLSLNSKVLLLAEELLPSQMVGLDRQQIKGICLSKGHILSHSAMLAEALDIPMMLNVIGCLEAK</sequence>
<reference evidence="5 6" key="1">
    <citation type="journal article" date="2014" name="Genome Announc.">
        <title>Genome Sequence of Yersinia similis Y228T, a Member of the Yersinia pseudotuberculosis Complex.</title>
        <authorList>
            <person name="Sprague L.D."/>
            <person name="Neubauer H."/>
        </authorList>
    </citation>
    <scope>NUCLEOTIDE SEQUENCE [LARGE SCALE GENOMIC DNA]</scope>
    <source>
        <strain evidence="5 6">228</strain>
    </source>
</reference>
<dbReference type="Pfam" id="PF00391">
    <property type="entry name" value="PEP-utilizers"/>
    <property type="match status" value="1"/>
</dbReference>
<dbReference type="Proteomes" id="UP000019439">
    <property type="component" value="Chromosome"/>
</dbReference>
<dbReference type="InterPro" id="IPR008279">
    <property type="entry name" value="PEP-util_enz_mobile_dom"/>
</dbReference>
<dbReference type="InterPro" id="IPR036618">
    <property type="entry name" value="PtsI_HPr-bd_sf"/>
</dbReference>
<evidence type="ECO:0000256" key="1">
    <source>
        <dbReference type="ARBA" id="ARBA00007837"/>
    </source>
</evidence>
<dbReference type="SUPFAM" id="SSF47831">
    <property type="entry name" value="Enzyme I of the PEP:sugar phosphotransferase system HPr-binding (sub)domain"/>
    <property type="match status" value="1"/>
</dbReference>
<comment type="similarity">
    <text evidence="1">Belongs to the PEP-utilizing enzyme family.</text>
</comment>